<reference evidence="8 9" key="1">
    <citation type="journal article" date="2017" name="Front. Genet.">
        <title>Draft sequencing of the heterozygous diploid genome of Satsuma (Citrus unshiu Marc.) using a hybrid assembly approach.</title>
        <authorList>
            <person name="Shimizu T."/>
            <person name="Tanizawa Y."/>
            <person name="Mochizuki T."/>
            <person name="Nagasaki H."/>
            <person name="Yoshioka T."/>
            <person name="Toyoda A."/>
            <person name="Fujiyama A."/>
            <person name="Kaminuma E."/>
            <person name="Nakamura Y."/>
        </authorList>
    </citation>
    <scope>NUCLEOTIDE SEQUENCE [LARGE SCALE GENOMIC DNA]</scope>
    <source>
        <strain evidence="9">cv. Miyagawa wase</strain>
    </source>
</reference>
<dbReference type="PANTHER" id="PTHR31719">
    <property type="entry name" value="NAC TRANSCRIPTION FACTOR 56"/>
    <property type="match status" value="1"/>
</dbReference>
<evidence type="ECO:0000313" key="8">
    <source>
        <dbReference type="EMBL" id="GAY61128.1"/>
    </source>
</evidence>
<feature type="chain" id="PRO_5014166257" description="NAC domain-containing protein" evidence="6">
    <location>
        <begin position="23"/>
        <end position="256"/>
    </location>
</feature>
<protein>
    <recommendedName>
        <fullName evidence="7">NAC domain-containing protein</fullName>
    </recommendedName>
</protein>
<keyword evidence="3" id="KW-0804">Transcription</keyword>
<dbReference type="PANTHER" id="PTHR31719:SF43">
    <property type="entry name" value="NAC TRANSCRIPTION FACTOR 56"/>
    <property type="match status" value="1"/>
</dbReference>
<feature type="region of interest" description="Disordered" evidence="5">
    <location>
        <begin position="25"/>
        <end position="54"/>
    </location>
</feature>
<sequence>MRTQELIKIALTFLLTLGKASSMNEIDEHEHGGRNRARKKNDEHGHGLTDDDDEKKITMMRRRMNADMDQQTMMRRRKMNLNTIPLGRNLNRGRPPIVGRDLNSNPNPLGFSFCPNDEELLTVYLKNKLLNKPLPPDADAIKSLNIYMYGPQDLSATPGSSEKIYGSKLKTPLGYKKTLVFYRGKPHQANPTKTSWIMEEYKIDLNIIQSESDDPIWTGWVVCKVYNKEKDPRKIEADIEAYSLLKSKAHPIFPSY</sequence>
<keyword evidence="4" id="KW-0539">Nucleus</keyword>
<feature type="compositionally biased region" description="Basic and acidic residues" evidence="5">
    <location>
        <begin position="40"/>
        <end position="54"/>
    </location>
</feature>
<dbReference type="AlphaFoldDB" id="A0A2H5Q916"/>
<dbReference type="GO" id="GO:0006355">
    <property type="term" value="P:regulation of DNA-templated transcription"/>
    <property type="evidence" value="ECO:0007669"/>
    <property type="project" value="InterPro"/>
</dbReference>
<evidence type="ECO:0000256" key="3">
    <source>
        <dbReference type="ARBA" id="ARBA00023163"/>
    </source>
</evidence>
<evidence type="ECO:0000256" key="4">
    <source>
        <dbReference type="ARBA" id="ARBA00023242"/>
    </source>
</evidence>
<dbReference type="InterPro" id="IPR003441">
    <property type="entry name" value="NAC-dom"/>
</dbReference>
<dbReference type="STRING" id="55188.A0A2H5Q916"/>
<feature type="signal peptide" evidence="6">
    <location>
        <begin position="1"/>
        <end position="22"/>
    </location>
</feature>
<keyword evidence="1" id="KW-0805">Transcription regulation</keyword>
<organism evidence="8 9">
    <name type="scientific">Citrus unshiu</name>
    <name type="common">Satsuma mandarin</name>
    <name type="synonym">Citrus nobilis var. unshiu</name>
    <dbReference type="NCBI Taxonomy" id="55188"/>
    <lineage>
        <taxon>Eukaryota</taxon>
        <taxon>Viridiplantae</taxon>
        <taxon>Streptophyta</taxon>
        <taxon>Embryophyta</taxon>
        <taxon>Tracheophyta</taxon>
        <taxon>Spermatophyta</taxon>
        <taxon>Magnoliopsida</taxon>
        <taxon>eudicotyledons</taxon>
        <taxon>Gunneridae</taxon>
        <taxon>Pentapetalae</taxon>
        <taxon>rosids</taxon>
        <taxon>malvids</taxon>
        <taxon>Sapindales</taxon>
        <taxon>Rutaceae</taxon>
        <taxon>Aurantioideae</taxon>
        <taxon>Citrus</taxon>
    </lineage>
</organism>
<evidence type="ECO:0000256" key="1">
    <source>
        <dbReference type="ARBA" id="ARBA00023015"/>
    </source>
</evidence>
<dbReference type="SUPFAM" id="SSF101941">
    <property type="entry name" value="NAC domain"/>
    <property type="match status" value="1"/>
</dbReference>
<evidence type="ECO:0000259" key="7">
    <source>
        <dbReference type="PROSITE" id="PS51005"/>
    </source>
</evidence>
<dbReference type="InterPro" id="IPR036093">
    <property type="entry name" value="NAC_dom_sf"/>
</dbReference>
<keyword evidence="2" id="KW-0238">DNA-binding</keyword>
<evidence type="ECO:0000256" key="5">
    <source>
        <dbReference type="SAM" id="MobiDB-lite"/>
    </source>
</evidence>
<evidence type="ECO:0000256" key="6">
    <source>
        <dbReference type="SAM" id="SignalP"/>
    </source>
</evidence>
<accession>A0A2H5Q916</accession>
<evidence type="ECO:0000313" key="9">
    <source>
        <dbReference type="Proteomes" id="UP000236630"/>
    </source>
</evidence>
<dbReference type="GO" id="GO:0003677">
    <property type="term" value="F:DNA binding"/>
    <property type="evidence" value="ECO:0007669"/>
    <property type="project" value="UniProtKB-KW"/>
</dbReference>
<name>A0A2H5Q916_CITUN</name>
<dbReference type="PROSITE" id="PS51005">
    <property type="entry name" value="NAC"/>
    <property type="match status" value="1"/>
</dbReference>
<evidence type="ECO:0000256" key="2">
    <source>
        <dbReference type="ARBA" id="ARBA00023125"/>
    </source>
</evidence>
<feature type="domain" description="NAC" evidence="7">
    <location>
        <begin position="42"/>
        <end position="228"/>
    </location>
</feature>
<dbReference type="Pfam" id="PF02365">
    <property type="entry name" value="NAM"/>
    <property type="match status" value="2"/>
</dbReference>
<dbReference type="Gene3D" id="2.170.150.80">
    <property type="entry name" value="NAC domain"/>
    <property type="match status" value="1"/>
</dbReference>
<keyword evidence="6" id="KW-0732">Signal</keyword>
<keyword evidence="9" id="KW-1185">Reference proteome</keyword>
<dbReference type="Proteomes" id="UP000236630">
    <property type="component" value="Unassembled WGS sequence"/>
</dbReference>
<gene>
    <name evidence="8" type="ORF">CUMW_207350</name>
</gene>
<proteinExistence type="predicted"/>
<comment type="caution">
    <text evidence="8">The sequence shown here is derived from an EMBL/GenBank/DDBJ whole genome shotgun (WGS) entry which is preliminary data.</text>
</comment>
<dbReference type="EMBL" id="BDQV01000258">
    <property type="protein sequence ID" value="GAY61128.1"/>
    <property type="molecule type" value="Genomic_DNA"/>
</dbReference>